<comment type="caution">
    <text evidence="1">The sequence shown here is derived from an EMBL/GenBank/DDBJ whole genome shotgun (WGS) entry which is preliminary data.</text>
</comment>
<dbReference type="EMBL" id="WEGJ01000020">
    <property type="protein sequence ID" value="MQY14293.1"/>
    <property type="molecule type" value="Genomic_DNA"/>
</dbReference>
<keyword evidence="2" id="KW-1185">Reference proteome</keyword>
<organism evidence="1 2">
    <name type="scientific">Streptomyces smaragdinus</name>
    <dbReference type="NCBI Taxonomy" id="2585196"/>
    <lineage>
        <taxon>Bacteria</taxon>
        <taxon>Bacillati</taxon>
        <taxon>Actinomycetota</taxon>
        <taxon>Actinomycetes</taxon>
        <taxon>Kitasatosporales</taxon>
        <taxon>Streptomycetaceae</taxon>
        <taxon>Streptomyces</taxon>
    </lineage>
</organism>
<accession>A0A7K0CM03</accession>
<evidence type="ECO:0000313" key="2">
    <source>
        <dbReference type="Proteomes" id="UP000466345"/>
    </source>
</evidence>
<dbReference type="RefSeq" id="WP_194292995.1">
    <property type="nucleotide sequence ID" value="NZ_WEGJ01000020.1"/>
</dbReference>
<dbReference type="AlphaFoldDB" id="A0A7K0CM03"/>
<gene>
    <name evidence="1" type="ORF">SRB5_44570</name>
</gene>
<sequence>MGHRGYADIRPYMVPGTLGALVGPVTGVVELPTALDWGPKRAYRLDSDSDRRVLYETVIREAARAEQLAEYLNAGLLVRLWPRLWLPPQVKRLWLARFPELGPVLGPAA</sequence>
<reference evidence="1 2" key="1">
    <citation type="submission" date="2019-10" db="EMBL/GenBank/DDBJ databases">
        <title>Streptomyces smaragdinus sp. nov. and Streptomyces fabii sp. nov., isolated from the gut of fungus growing-termite Macrotermes natalensis.</title>
        <authorList>
            <person name="Schwitalla J."/>
            <person name="Benndorf R."/>
            <person name="Martin K."/>
            <person name="De Beer W."/>
            <person name="Kaster A.-K."/>
            <person name="Vollmers J."/>
            <person name="Poulsen M."/>
            <person name="Beemelmanns C."/>
        </authorList>
    </citation>
    <scope>NUCLEOTIDE SEQUENCE [LARGE SCALE GENOMIC DNA]</scope>
    <source>
        <strain evidence="1 2">RB5</strain>
    </source>
</reference>
<name>A0A7K0CM03_9ACTN</name>
<evidence type="ECO:0000313" key="1">
    <source>
        <dbReference type="EMBL" id="MQY14293.1"/>
    </source>
</evidence>
<dbReference type="Proteomes" id="UP000466345">
    <property type="component" value="Unassembled WGS sequence"/>
</dbReference>
<protein>
    <submittedName>
        <fullName evidence="1">Uncharacterized protein</fullName>
    </submittedName>
</protein>
<proteinExistence type="predicted"/>